<dbReference type="InterPro" id="IPR002316">
    <property type="entry name" value="Pro-tRNA-ligase_IIa"/>
</dbReference>
<dbReference type="SUPFAM" id="SSF55681">
    <property type="entry name" value="Class II aaRS and biotin synthetases"/>
    <property type="match status" value="1"/>
</dbReference>
<dbReference type="GO" id="GO:0005737">
    <property type="term" value="C:cytoplasm"/>
    <property type="evidence" value="ECO:0007669"/>
    <property type="project" value="InterPro"/>
</dbReference>
<dbReference type="Pfam" id="PF00587">
    <property type="entry name" value="tRNA-synt_2b"/>
    <property type="match status" value="1"/>
</dbReference>
<dbReference type="InterPro" id="IPR002314">
    <property type="entry name" value="aa-tRNA-synt_IIb"/>
</dbReference>
<dbReference type="CDD" id="cd00778">
    <property type="entry name" value="ProRS_core_arch_euk"/>
    <property type="match status" value="1"/>
</dbReference>
<evidence type="ECO:0000256" key="3">
    <source>
        <dbReference type="ARBA" id="ARBA00022598"/>
    </source>
</evidence>
<dbReference type="Pfam" id="PF09180">
    <property type="entry name" value="ProRS-C_1"/>
    <property type="match status" value="1"/>
</dbReference>
<dbReference type="GO" id="GO:0004827">
    <property type="term" value="F:proline-tRNA ligase activity"/>
    <property type="evidence" value="ECO:0007669"/>
    <property type="project" value="UniProtKB-EC"/>
</dbReference>
<dbReference type="InterPro" id="IPR017449">
    <property type="entry name" value="Pro-tRNA_synth_II"/>
</dbReference>
<dbReference type="PANTHER" id="PTHR43382:SF2">
    <property type="entry name" value="BIFUNCTIONAL GLUTAMATE_PROLINE--TRNA LIGASE"/>
    <property type="match status" value="1"/>
</dbReference>
<keyword evidence="13" id="KW-1185">Reference proteome</keyword>
<keyword evidence="4" id="KW-0547">Nucleotide-binding</keyword>
<evidence type="ECO:0000256" key="1">
    <source>
        <dbReference type="ARBA" id="ARBA00008226"/>
    </source>
</evidence>
<name>A0AAN6YL50_9PEZI</name>
<dbReference type="Gene3D" id="3.30.930.10">
    <property type="entry name" value="Bira Bifunctional Protein, Domain 2"/>
    <property type="match status" value="1"/>
</dbReference>
<evidence type="ECO:0000256" key="4">
    <source>
        <dbReference type="ARBA" id="ARBA00022741"/>
    </source>
</evidence>
<dbReference type="SUPFAM" id="SSF52954">
    <property type="entry name" value="Class II aaRS ABD-related"/>
    <property type="match status" value="1"/>
</dbReference>
<comment type="catalytic activity">
    <reaction evidence="9">
        <text>tRNA(Pro) + L-proline + ATP = L-prolyl-tRNA(Pro) + AMP + diphosphate</text>
        <dbReference type="Rhea" id="RHEA:14305"/>
        <dbReference type="Rhea" id="RHEA-COMP:9700"/>
        <dbReference type="Rhea" id="RHEA-COMP:9702"/>
        <dbReference type="ChEBI" id="CHEBI:30616"/>
        <dbReference type="ChEBI" id="CHEBI:33019"/>
        <dbReference type="ChEBI" id="CHEBI:60039"/>
        <dbReference type="ChEBI" id="CHEBI:78442"/>
        <dbReference type="ChEBI" id="CHEBI:78532"/>
        <dbReference type="ChEBI" id="CHEBI:456215"/>
        <dbReference type="EC" id="6.1.1.15"/>
    </reaction>
</comment>
<evidence type="ECO:0000256" key="7">
    <source>
        <dbReference type="ARBA" id="ARBA00023146"/>
    </source>
</evidence>
<gene>
    <name evidence="12" type="ORF">QBC37DRAFT_408515</name>
</gene>
<dbReference type="InterPro" id="IPR036621">
    <property type="entry name" value="Anticodon-bd_dom_sf"/>
</dbReference>
<dbReference type="Gene3D" id="3.30.110.30">
    <property type="entry name" value="C-terminal domain of ProRS"/>
    <property type="match status" value="1"/>
</dbReference>
<accession>A0AAN6YL50</accession>
<evidence type="ECO:0000313" key="12">
    <source>
        <dbReference type="EMBL" id="KAK4219800.1"/>
    </source>
</evidence>
<comment type="caution">
    <text evidence="12">The sequence shown here is derived from an EMBL/GenBank/DDBJ whole genome shotgun (WGS) entry which is preliminary data.</text>
</comment>
<dbReference type="InterPro" id="IPR016061">
    <property type="entry name" value="Pro-tRNA_ligase_II_C"/>
</dbReference>
<dbReference type="EC" id="6.1.1.15" evidence="2"/>
<keyword evidence="6" id="KW-0648">Protein biosynthesis</keyword>
<feature type="domain" description="Aminoacyl-transfer RNA synthetases class-II family profile" evidence="11">
    <location>
        <begin position="104"/>
        <end position="344"/>
    </location>
</feature>
<sequence length="569" mass="63972">MSSTEIPIHEGSNPATAAAPVAEKKKEKKEKPAKQPKEKKPQQPKQQKPSVATKQADAKEIGITALKETNFSEWYTEVVTKCELVEYYTEISGFYILRPASMFVWNTIRDWFSERTRSLGVQETQFPMFLSSASFEKEKAHVEGFAPELAWVTRAGDKKLEQPVAVRPTSEAVMYPYYAKWIKSHRDLPLKLQQWCSVVRWEAKQCTPFLRSREFNWQEGHTAHLTEQQAEKEVLQILDFYAGVFNELLAVPVVKGKKTENEKFAGGYWTSTCEGYIPGTGRGIQGATSHALGQNFSNMFNIVVEDPAKKGEHIKVWQNSWGLSTRVIGVMVMIHSDNKGLVFPPRVAPTQVVVIPVGLTAKTTPEARESLLKAVEDLVATLKDANIRVSVDDRDGYTPGFKFAEHEMKGVPIRLEMGPKDQANKVASYSRRDTGEKGTIPLDEIATQVPALLEQIQKDMYTKAEKEFAEHRLVLTEWDKVVPALNSKNLVIIPFCEDPKCEDEIKDNTKSEGEQRELGPDGKPLPSMGMKSLCIPFDQPEGLVQGETKCLNPNCGRDAKAWVMFGRSY</sequence>
<dbReference type="InterPro" id="IPR006195">
    <property type="entry name" value="aa-tRNA-synth_II"/>
</dbReference>
<evidence type="ECO:0000256" key="9">
    <source>
        <dbReference type="ARBA" id="ARBA00047671"/>
    </source>
</evidence>
<dbReference type="InterPro" id="IPR004154">
    <property type="entry name" value="Anticodon-bd"/>
</dbReference>
<evidence type="ECO:0000256" key="8">
    <source>
        <dbReference type="ARBA" id="ARBA00029731"/>
    </source>
</evidence>
<reference evidence="12" key="1">
    <citation type="journal article" date="2023" name="Mol. Phylogenet. Evol.">
        <title>Genome-scale phylogeny and comparative genomics of the fungal order Sordariales.</title>
        <authorList>
            <person name="Hensen N."/>
            <person name="Bonometti L."/>
            <person name="Westerberg I."/>
            <person name="Brannstrom I.O."/>
            <person name="Guillou S."/>
            <person name="Cros-Aarteil S."/>
            <person name="Calhoun S."/>
            <person name="Haridas S."/>
            <person name="Kuo A."/>
            <person name="Mondo S."/>
            <person name="Pangilinan J."/>
            <person name="Riley R."/>
            <person name="LaButti K."/>
            <person name="Andreopoulos B."/>
            <person name="Lipzen A."/>
            <person name="Chen C."/>
            <person name="Yan M."/>
            <person name="Daum C."/>
            <person name="Ng V."/>
            <person name="Clum A."/>
            <person name="Steindorff A."/>
            <person name="Ohm R.A."/>
            <person name="Martin F."/>
            <person name="Silar P."/>
            <person name="Natvig D.O."/>
            <person name="Lalanne C."/>
            <person name="Gautier V."/>
            <person name="Ament-Velasquez S.L."/>
            <person name="Kruys A."/>
            <person name="Hutchinson M.I."/>
            <person name="Powell A.J."/>
            <person name="Barry K."/>
            <person name="Miller A.N."/>
            <person name="Grigoriev I.V."/>
            <person name="Debuchy R."/>
            <person name="Gladieux P."/>
            <person name="Hiltunen Thoren M."/>
            <person name="Johannesson H."/>
        </authorList>
    </citation>
    <scope>NUCLEOTIDE SEQUENCE</scope>
    <source>
        <strain evidence="12">PSN293</strain>
    </source>
</reference>
<dbReference type="InterPro" id="IPR004499">
    <property type="entry name" value="Pro-tRNA-ligase_IIa_arc-type"/>
</dbReference>
<dbReference type="HAMAP" id="MF_01571">
    <property type="entry name" value="Pro_tRNA_synth_type3"/>
    <property type="match status" value="1"/>
</dbReference>
<dbReference type="Gene3D" id="3.40.50.800">
    <property type="entry name" value="Anticodon-binding domain"/>
    <property type="match status" value="1"/>
</dbReference>
<evidence type="ECO:0000256" key="10">
    <source>
        <dbReference type="SAM" id="MobiDB-lite"/>
    </source>
</evidence>
<evidence type="ECO:0000256" key="5">
    <source>
        <dbReference type="ARBA" id="ARBA00022840"/>
    </source>
</evidence>
<dbReference type="PANTHER" id="PTHR43382">
    <property type="entry name" value="PROLYL-TRNA SYNTHETASE"/>
    <property type="match status" value="1"/>
</dbReference>
<dbReference type="FunFam" id="3.30.930.10:FF:000007">
    <property type="entry name" value="Bifunctional glutamate/proline--tRNA ligase"/>
    <property type="match status" value="1"/>
</dbReference>
<dbReference type="InterPro" id="IPR033721">
    <property type="entry name" value="ProRS_core_arch_euk"/>
</dbReference>
<dbReference type="InterPro" id="IPR045864">
    <property type="entry name" value="aa-tRNA-synth_II/BPL/LPL"/>
</dbReference>
<dbReference type="Pfam" id="PF03129">
    <property type="entry name" value="HGTP_anticodon"/>
    <property type="match status" value="1"/>
</dbReference>
<dbReference type="NCBIfam" id="TIGR00408">
    <property type="entry name" value="proS_fam_I"/>
    <property type="match status" value="1"/>
</dbReference>
<feature type="region of interest" description="Disordered" evidence="10">
    <location>
        <begin position="1"/>
        <end position="57"/>
    </location>
</feature>
<feature type="region of interest" description="Disordered" evidence="10">
    <location>
        <begin position="504"/>
        <end position="527"/>
    </location>
</feature>
<dbReference type="FunFam" id="3.40.50.800:FF:000005">
    <property type="entry name" value="bifunctional glutamate/proline--tRNA ligase"/>
    <property type="match status" value="1"/>
</dbReference>
<organism evidence="12 13">
    <name type="scientific">Rhypophila decipiens</name>
    <dbReference type="NCBI Taxonomy" id="261697"/>
    <lineage>
        <taxon>Eukaryota</taxon>
        <taxon>Fungi</taxon>
        <taxon>Dikarya</taxon>
        <taxon>Ascomycota</taxon>
        <taxon>Pezizomycotina</taxon>
        <taxon>Sordariomycetes</taxon>
        <taxon>Sordariomycetidae</taxon>
        <taxon>Sordariales</taxon>
        <taxon>Naviculisporaceae</taxon>
        <taxon>Rhypophila</taxon>
    </lineage>
</organism>
<dbReference type="GO" id="GO:0005524">
    <property type="term" value="F:ATP binding"/>
    <property type="evidence" value="ECO:0007669"/>
    <property type="project" value="UniProtKB-KW"/>
</dbReference>
<dbReference type="PRINTS" id="PR01046">
    <property type="entry name" value="TRNASYNTHPRO"/>
</dbReference>
<dbReference type="PROSITE" id="PS50862">
    <property type="entry name" value="AA_TRNA_LIGASE_II"/>
    <property type="match status" value="1"/>
</dbReference>
<keyword evidence="5" id="KW-0067">ATP-binding</keyword>
<dbReference type="GO" id="GO:0006433">
    <property type="term" value="P:prolyl-tRNA aminoacylation"/>
    <property type="evidence" value="ECO:0007669"/>
    <property type="project" value="InterPro"/>
</dbReference>
<reference evidence="12" key="2">
    <citation type="submission" date="2023-05" db="EMBL/GenBank/DDBJ databases">
        <authorList>
            <consortium name="Lawrence Berkeley National Laboratory"/>
            <person name="Steindorff A."/>
            <person name="Hensen N."/>
            <person name="Bonometti L."/>
            <person name="Westerberg I."/>
            <person name="Brannstrom I.O."/>
            <person name="Guillou S."/>
            <person name="Cros-Aarteil S."/>
            <person name="Calhoun S."/>
            <person name="Haridas S."/>
            <person name="Kuo A."/>
            <person name="Mondo S."/>
            <person name="Pangilinan J."/>
            <person name="Riley R."/>
            <person name="Labutti K."/>
            <person name="Andreopoulos B."/>
            <person name="Lipzen A."/>
            <person name="Chen C."/>
            <person name="Yanf M."/>
            <person name="Daum C."/>
            <person name="Ng V."/>
            <person name="Clum A."/>
            <person name="Ohm R."/>
            <person name="Martin F."/>
            <person name="Silar P."/>
            <person name="Natvig D."/>
            <person name="Lalanne C."/>
            <person name="Gautier V."/>
            <person name="Ament-Velasquez S.L."/>
            <person name="Kruys A."/>
            <person name="Hutchinson M.I."/>
            <person name="Powell A.J."/>
            <person name="Barry K."/>
            <person name="Miller A.N."/>
            <person name="Grigoriev I.V."/>
            <person name="Debuchy R."/>
            <person name="Gladieux P."/>
            <person name="Thoren M.H."/>
            <person name="Johannesson H."/>
        </authorList>
    </citation>
    <scope>NUCLEOTIDE SEQUENCE</scope>
    <source>
        <strain evidence="12">PSN293</strain>
    </source>
</reference>
<evidence type="ECO:0000259" key="11">
    <source>
        <dbReference type="PROSITE" id="PS50862"/>
    </source>
</evidence>
<dbReference type="SUPFAM" id="SSF64586">
    <property type="entry name" value="C-terminal domain of ProRS"/>
    <property type="match status" value="1"/>
</dbReference>
<dbReference type="Proteomes" id="UP001301769">
    <property type="component" value="Unassembled WGS sequence"/>
</dbReference>
<dbReference type="SMART" id="SM00946">
    <property type="entry name" value="ProRS-C_1"/>
    <property type="match status" value="1"/>
</dbReference>
<keyword evidence="3 12" id="KW-0436">Ligase</keyword>
<comment type="similarity">
    <text evidence="1">Belongs to the class-II aminoacyl-tRNA synthetase family.</text>
</comment>
<keyword evidence="7" id="KW-0030">Aminoacyl-tRNA synthetase</keyword>
<proteinExistence type="inferred from homology"/>
<dbReference type="CDD" id="cd00862">
    <property type="entry name" value="ProRS_anticodon_zinc"/>
    <property type="match status" value="1"/>
</dbReference>
<evidence type="ECO:0000256" key="2">
    <source>
        <dbReference type="ARBA" id="ARBA00012831"/>
    </source>
</evidence>
<dbReference type="GO" id="GO:0017101">
    <property type="term" value="C:aminoacyl-tRNA synthetase multienzyme complex"/>
    <property type="evidence" value="ECO:0007669"/>
    <property type="project" value="TreeGrafter"/>
</dbReference>
<protein>
    <recommendedName>
        <fullName evidence="2">proline--tRNA ligase</fullName>
        <ecNumber evidence="2">6.1.1.15</ecNumber>
    </recommendedName>
    <alternativeName>
        <fullName evidence="8">Prolyl-tRNA synthetase</fullName>
    </alternativeName>
</protein>
<dbReference type="AlphaFoldDB" id="A0AAN6YL50"/>
<evidence type="ECO:0000256" key="6">
    <source>
        <dbReference type="ARBA" id="ARBA00022917"/>
    </source>
</evidence>
<feature type="compositionally biased region" description="Basic and acidic residues" evidence="10">
    <location>
        <begin position="504"/>
        <end position="520"/>
    </location>
</feature>
<feature type="compositionally biased region" description="Basic and acidic residues" evidence="10">
    <location>
        <begin position="22"/>
        <end position="41"/>
    </location>
</feature>
<dbReference type="FunFam" id="3.30.110.30:FF:000001">
    <property type="entry name" value="Bifunctional glutamate/proline--tRNA ligase"/>
    <property type="match status" value="1"/>
</dbReference>
<evidence type="ECO:0000313" key="13">
    <source>
        <dbReference type="Proteomes" id="UP001301769"/>
    </source>
</evidence>
<dbReference type="EMBL" id="MU858046">
    <property type="protein sequence ID" value="KAK4219800.1"/>
    <property type="molecule type" value="Genomic_DNA"/>
</dbReference>